<reference evidence="1" key="2">
    <citation type="submission" date="2021-01" db="EMBL/GenBank/DDBJ databases">
        <authorList>
            <person name="Schikora-Tamarit M.A."/>
        </authorList>
    </citation>
    <scope>NUCLEOTIDE SEQUENCE</scope>
    <source>
        <strain evidence="1">CBS2887</strain>
    </source>
</reference>
<accession>A0A9P8Q150</accession>
<evidence type="ECO:0000313" key="2">
    <source>
        <dbReference type="Proteomes" id="UP000774326"/>
    </source>
</evidence>
<proteinExistence type="predicted"/>
<keyword evidence="2" id="KW-1185">Reference proteome</keyword>
<gene>
    <name evidence="1" type="ORF">WICPIJ_007742</name>
</gene>
<dbReference type="Proteomes" id="UP000774326">
    <property type="component" value="Unassembled WGS sequence"/>
</dbReference>
<protein>
    <recommendedName>
        <fullName evidence="3">Transcription factor IIIC 90kDa subunit N-terminal domain-containing protein</fullName>
    </recommendedName>
</protein>
<name>A0A9P8Q150_WICPI</name>
<dbReference type="AlphaFoldDB" id="A0A9P8Q150"/>
<dbReference type="OrthoDB" id="6021743at2759"/>
<comment type="caution">
    <text evidence="1">The sequence shown here is derived from an EMBL/GenBank/DDBJ whole genome shotgun (WGS) entry which is preliminary data.</text>
</comment>
<dbReference type="EMBL" id="JAEUBG010004487">
    <property type="protein sequence ID" value="KAH3681297.1"/>
    <property type="molecule type" value="Genomic_DNA"/>
</dbReference>
<reference evidence="1" key="1">
    <citation type="journal article" date="2021" name="Open Biol.">
        <title>Shared evolutionary footprints suggest mitochondrial oxidative damage underlies multiple complex I losses in fungi.</title>
        <authorList>
            <person name="Schikora-Tamarit M.A."/>
            <person name="Marcet-Houben M."/>
            <person name="Nosek J."/>
            <person name="Gabaldon T."/>
        </authorList>
    </citation>
    <scope>NUCLEOTIDE SEQUENCE</scope>
    <source>
        <strain evidence="1">CBS2887</strain>
    </source>
</reference>
<evidence type="ECO:0008006" key="3">
    <source>
        <dbReference type="Google" id="ProtNLM"/>
    </source>
</evidence>
<sequence>MLQNLLITRTEVADITDGIKWSATGEIAINSKDRITFLKPNYLHDLPKEQQVKGTKDLFQLELANHDELQMNNYFFKSEMSDERGSSVFVNYESSVVKFEYSPLTLSQTTYLALLTNKGTLMILKDKKSFQKLNPDEVYTSQSHFNEWKFETFEWVSSVSEGVLSLTVGLKSGGIQVYQLNETEDSFELKQTLPNVSNSPIVAIKSYSNSLFIVNESNEILQHDIDSNTTRVLLTDNVFQIYDFIKTADLLIFSTPTKLHKFSFSINQVVQSIDVGYYQATKLYLTDLDEILVTFTNANITSCKLQIQSFETEDDNLIAPVVKRRISKWNKAHNDFKDKDPVCKIYGMAFNYDKSIVCFIYEIKNRLTLQYTIESESSLNIEFVTLPKNENFKLSDTRGSSFAVYQNYQITRDEQLLRNAIANKSIDVSAELNYSLPFDKFLNDCILKNKLFHEQSVNAVLAKDLQAVENTQRLLAKLILNYAETNKGSIESPFDQFVLNNYALINKQTPLFPEATSWSCTLLESFTESFQLQTAEAFNPEAYSSEEGHNWLRCAVTLLPLLTDKVLIDPIFDHIQILDIKTLSANDLDMYGEMGPFTKDILKILSKISLFSGGVFQLPTA</sequence>
<evidence type="ECO:0000313" key="1">
    <source>
        <dbReference type="EMBL" id="KAH3681297.1"/>
    </source>
</evidence>
<organism evidence="1 2">
    <name type="scientific">Wickerhamomyces pijperi</name>
    <name type="common">Yeast</name>
    <name type="synonym">Pichia pijperi</name>
    <dbReference type="NCBI Taxonomy" id="599730"/>
    <lineage>
        <taxon>Eukaryota</taxon>
        <taxon>Fungi</taxon>
        <taxon>Dikarya</taxon>
        <taxon>Ascomycota</taxon>
        <taxon>Saccharomycotina</taxon>
        <taxon>Saccharomycetes</taxon>
        <taxon>Phaffomycetales</taxon>
        <taxon>Wickerhamomycetaceae</taxon>
        <taxon>Wickerhamomyces</taxon>
    </lineage>
</organism>